<keyword evidence="2" id="KW-1185">Reference proteome</keyword>
<feature type="non-terminal residue" evidence="1">
    <location>
        <position position="1"/>
    </location>
</feature>
<evidence type="ECO:0000313" key="2">
    <source>
        <dbReference type="Proteomes" id="UP000789920"/>
    </source>
</evidence>
<proteinExistence type="predicted"/>
<sequence>ENQKIDEIIKETQMNSKTAIDFVEWIPYEQFEKIEKICQGGFRTIYSAFWIQGPLSMLANEFKQTGKIQVALKSGISPEHLEEETWLTDTIHQFLESAVHDIPGLSVHSTCATLLRHLRNEENRKPDRTTIRTIRLKLEDNQFKILYVEVANPELKGRKCQEDAEKLQQLIKLNLDELLRNFQHIYRNKDIAKKIYDNPLITIQFT</sequence>
<dbReference type="EMBL" id="CAJVQC010009438">
    <property type="protein sequence ID" value="CAG8604607.1"/>
    <property type="molecule type" value="Genomic_DNA"/>
</dbReference>
<feature type="non-terminal residue" evidence="1">
    <location>
        <position position="206"/>
    </location>
</feature>
<evidence type="ECO:0000313" key="1">
    <source>
        <dbReference type="EMBL" id="CAG8604607.1"/>
    </source>
</evidence>
<dbReference type="Proteomes" id="UP000789920">
    <property type="component" value="Unassembled WGS sequence"/>
</dbReference>
<organism evidence="1 2">
    <name type="scientific">Racocetra persica</name>
    <dbReference type="NCBI Taxonomy" id="160502"/>
    <lineage>
        <taxon>Eukaryota</taxon>
        <taxon>Fungi</taxon>
        <taxon>Fungi incertae sedis</taxon>
        <taxon>Mucoromycota</taxon>
        <taxon>Glomeromycotina</taxon>
        <taxon>Glomeromycetes</taxon>
        <taxon>Diversisporales</taxon>
        <taxon>Gigasporaceae</taxon>
        <taxon>Racocetra</taxon>
    </lineage>
</organism>
<name>A0ACA9MRI1_9GLOM</name>
<protein>
    <submittedName>
        <fullName evidence="1">7620_t:CDS:1</fullName>
    </submittedName>
</protein>
<accession>A0ACA9MRI1</accession>
<comment type="caution">
    <text evidence="1">The sequence shown here is derived from an EMBL/GenBank/DDBJ whole genome shotgun (WGS) entry which is preliminary data.</text>
</comment>
<reference evidence="1" key="1">
    <citation type="submission" date="2021-06" db="EMBL/GenBank/DDBJ databases">
        <authorList>
            <person name="Kallberg Y."/>
            <person name="Tangrot J."/>
            <person name="Rosling A."/>
        </authorList>
    </citation>
    <scope>NUCLEOTIDE SEQUENCE</scope>
    <source>
        <strain evidence="1">MA461A</strain>
    </source>
</reference>
<gene>
    <name evidence="1" type="ORF">RPERSI_LOCUS6053</name>
</gene>